<protein>
    <submittedName>
        <fullName evidence="2">TadE/TadG family type IV pilus assembly protein</fullName>
    </submittedName>
</protein>
<comment type="caution">
    <text evidence="2">The sequence shown here is derived from an EMBL/GenBank/DDBJ whole genome shotgun (WGS) entry which is preliminary data.</text>
</comment>
<keyword evidence="1" id="KW-1133">Transmembrane helix</keyword>
<gene>
    <name evidence="2" type="ORF">ACFPXP_18320</name>
</gene>
<proteinExistence type="predicted"/>
<keyword evidence="1" id="KW-0472">Membrane</keyword>
<name>A0ABW1IU40_9BACL</name>
<evidence type="ECO:0000313" key="3">
    <source>
        <dbReference type="Proteomes" id="UP001596250"/>
    </source>
</evidence>
<keyword evidence="1" id="KW-0812">Transmembrane</keyword>
<dbReference type="RefSeq" id="WP_379895831.1">
    <property type="nucleotide sequence ID" value="NZ_CBCSCT010000016.1"/>
</dbReference>
<dbReference type="Proteomes" id="UP001596250">
    <property type="component" value="Unassembled WGS sequence"/>
</dbReference>
<feature type="transmembrane region" description="Helical" evidence="1">
    <location>
        <begin position="12"/>
        <end position="33"/>
    </location>
</feature>
<evidence type="ECO:0000313" key="2">
    <source>
        <dbReference type="EMBL" id="MFC5988363.1"/>
    </source>
</evidence>
<keyword evidence="3" id="KW-1185">Reference proteome</keyword>
<reference evidence="3" key="1">
    <citation type="journal article" date="2019" name="Int. J. Syst. Evol. Microbiol.">
        <title>The Global Catalogue of Microorganisms (GCM) 10K type strain sequencing project: providing services to taxonomists for standard genome sequencing and annotation.</title>
        <authorList>
            <consortium name="The Broad Institute Genomics Platform"/>
            <consortium name="The Broad Institute Genome Sequencing Center for Infectious Disease"/>
            <person name="Wu L."/>
            <person name="Ma J."/>
        </authorList>
    </citation>
    <scope>NUCLEOTIDE SEQUENCE [LARGE SCALE GENOMIC DNA]</scope>
    <source>
        <strain evidence="3">CCM 8749</strain>
    </source>
</reference>
<organism evidence="2 3">
    <name type="scientific">Marinicrinis lubricantis</name>
    <dbReference type="NCBI Taxonomy" id="2086470"/>
    <lineage>
        <taxon>Bacteria</taxon>
        <taxon>Bacillati</taxon>
        <taxon>Bacillota</taxon>
        <taxon>Bacilli</taxon>
        <taxon>Bacillales</taxon>
        <taxon>Paenibacillaceae</taxon>
    </lineage>
</organism>
<accession>A0ABW1IU40</accession>
<dbReference type="EMBL" id="JBHSQV010000180">
    <property type="protein sequence ID" value="MFC5988363.1"/>
    <property type="molecule type" value="Genomic_DNA"/>
</dbReference>
<sequence>MRQWMKDDRGSFTLEASIVIPILILTVFALLALTETVYEKIGLEKALHQQVERSAYTWNNSSKQIETGAFDIEANDGLYWRWTGNDIFASLFGASDYSTLTFPEDLTGQDLVSMKLQRSVEGFRSDVTGTFEFQNYMLLQSVTGSGEFVYDSPLLQIVDPPLLQAESVSYIVDPVELNRTVDFLRTYGKKLMDTKVSKKKASEQVNRFLGLENGQAAFRYHKDTLPYLRKLVGSVKHDFYYDTAHGKRQVDAMDNNGVVHQSYLTFNSKIREQLEKDADLLKNNSEVKGIVWHFFRRTGQTGKVGPSDALRKEIESKGIVIVIHDGTE</sequence>
<evidence type="ECO:0000256" key="1">
    <source>
        <dbReference type="SAM" id="Phobius"/>
    </source>
</evidence>